<comment type="caution">
    <text evidence="2">The sequence shown here is derived from an EMBL/GenBank/DDBJ whole genome shotgun (WGS) entry which is preliminary data.</text>
</comment>
<dbReference type="AlphaFoldDB" id="A0A418WDG2"/>
<keyword evidence="3" id="KW-1185">Reference proteome</keyword>
<feature type="transmembrane region" description="Helical" evidence="1">
    <location>
        <begin position="131"/>
        <end position="154"/>
    </location>
</feature>
<proteinExistence type="predicted"/>
<dbReference type="PANTHER" id="PTHR41795:SF1">
    <property type="entry name" value="EXOPOLYSACCHARIDE SYNTHESIS PROTEIN"/>
    <property type="match status" value="1"/>
</dbReference>
<feature type="transmembrane region" description="Helical" evidence="1">
    <location>
        <begin position="46"/>
        <end position="64"/>
    </location>
</feature>
<keyword evidence="1" id="KW-1133">Transmembrane helix</keyword>
<feature type="transmembrane region" description="Helical" evidence="1">
    <location>
        <begin position="184"/>
        <end position="206"/>
    </location>
</feature>
<dbReference type="Pfam" id="PF06055">
    <property type="entry name" value="ExoD"/>
    <property type="match status" value="1"/>
</dbReference>
<organism evidence="2 3">
    <name type="scientific">Oleomonas cavernae</name>
    <dbReference type="NCBI Taxonomy" id="2320859"/>
    <lineage>
        <taxon>Bacteria</taxon>
        <taxon>Pseudomonadati</taxon>
        <taxon>Pseudomonadota</taxon>
        <taxon>Alphaproteobacteria</taxon>
        <taxon>Acetobacterales</taxon>
        <taxon>Acetobacteraceae</taxon>
        <taxon>Oleomonas</taxon>
    </lineage>
</organism>
<feature type="transmembrane region" description="Helical" evidence="1">
    <location>
        <begin position="70"/>
        <end position="91"/>
    </location>
</feature>
<keyword evidence="1" id="KW-0812">Transmembrane</keyword>
<dbReference type="PANTHER" id="PTHR41795">
    <property type="entry name" value="EXOPOLYSACCHARIDE SYNTHESIS PROTEIN"/>
    <property type="match status" value="1"/>
</dbReference>
<dbReference type="InterPro" id="IPR010331">
    <property type="entry name" value="ExoD"/>
</dbReference>
<evidence type="ECO:0000313" key="3">
    <source>
        <dbReference type="Proteomes" id="UP000284605"/>
    </source>
</evidence>
<keyword evidence="1" id="KW-0472">Membrane</keyword>
<evidence type="ECO:0000256" key="1">
    <source>
        <dbReference type="SAM" id="Phobius"/>
    </source>
</evidence>
<sequence length="217" mass="23479">MLKRGFVARHKDKHTLREPTAAEALVTLAFGYSGERISIGEIVDPLAERGFGLLILLLALPTTLPITPPGLSAIAGFPIAFIALQMAIGLPRPWLPQRVRRRSILTGDLQRVVRGSLGVVTRLERVLKPRLAFLTGWTQERLVGLLVATLGLMLASPIPFTNIPLSIAIVFLALGLIEQDGLMTLIGVVGGIAAISFLVYMSVISWDAMSGWIGHLF</sequence>
<accession>A0A418WDG2</accession>
<dbReference type="PIRSF" id="PIRSF033239">
    <property type="entry name" value="ExoD"/>
    <property type="match status" value="1"/>
</dbReference>
<dbReference type="Proteomes" id="UP000284605">
    <property type="component" value="Unassembled WGS sequence"/>
</dbReference>
<name>A0A418WDG2_9PROT</name>
<gene>
    <name evidence="2" type="ORF">D3874_14475</name>
</gene>
<protein>
    <submittedName>
        <fullName evidence="2">Exopolysaccharide biosynthesis protein</fullName>
    </submittedName>
</protein>
<reference evidence="2 3" key="1">
    <citation type="submission" date="2018-09" db="EMBL/GenBank/DDBJ databases">
        <authorList>
            <person name="Zhu H."/>
        </authorList>
    </citation>
    <scope>NUCLEOTIDE SEQUENCE [LARGE SCALE GENOMIC DNA]</scope>
    <source>
        <strain evidence="2 3">K1W22B-8</strain>
    </source>
</reference>
<dbReference type="EMBL" id="QYUK01000011">
    <property type="protein sequence ID" value="RJF88075.1"/>
    <property type="molecule type" value="Genomic_DNA"/>
</dbReference>
<evidence type="ECO:0000313" key="2">
    <source>
        <dbReference type="EMBL" id="RJF88075.1"/>
    </source>
</evidence>